<keyword evidence="9" id="KW-1133">Transmembrane helix</keyword>
<reference evidence="11 12" key="1">
    <citation type="submission" date="2016-07" db="EMBL/GenBank/DDBJ databases">
        <title>Comparative genomics of the entomopathogenic fungus Beauveria bassiana.</title>
        <authorList>
            <person name="Valero Jimenez C.A."/>
            <person name="Zwaan B.J."/>
            <person name="Van Kan J.A."/>
            <person name="Takken W."/>
            <person name="Debets A.J."/>
            <person name="Schoustra S.E."/>
            <person name="Koenraadt C.J."/>
        </authorList>
    </citation>
    <scope>NUCLEOTIDE SEQUENCE [LARGE SCALE GENOMIC DNA]</scope>
    <source>
        <strain evidence="11 12">ARSEF 8028</strain>
    </source>
</reference>
<feature type="transmembrane region" description="Helical" evidence="9">
    <location>
        <begin position="224"/>
        <end position="247"/>
    </location>
</feature>
<feature type="transmembrane region" description="Helical" evidence="9">
    <location>
        <begin position="76"/>
        <end position="96"/>
    </location>
</feature>
<evidence type="ECO:0000256" key="8">
    <source>
        <dbReference type="ARBA" id="ARBA00048483"/>
    </source>
</evidence>
<keyword evidence="9" id="KW-0812">Transmembrane</keyword>
<dbReference type="EMBL" id="JRHA01000009">
    <property type="protein sequence ID" value="PQK18001.1"/>
    <property type="molecule type" value="Genomic_DNA"/>
</dbReference>
<dbReference type="Pfam" id="PF08022">
    <property type="entry name" value="FAD_binding_8"/>
    <property type="match status" value="1"/>
</dbReference>
<dbReference type="GO" id="GO:0006879">
    <property type="term" value="P:intracellular iron ion homeostasis"/>
    <property type="evidence" value="ECO:0007669"/>
    <property type="project" value="TreeGrafter"/>
</dbReference>
<comment type="caution">
    <text evidence="11">The sequence shown here is derived from an EMBL/GenBank/DDBJ whole genome shotgun (WGS) entry which is preliminary data.</text>
</comment>
<dbReference type="PANTHER" id="PTHR32361:SF26">
    <property type="entry name" value="FAD-BINDING 8 DOMAIN-CONTAINING PROTEIN-RELATED"/>
    <property type="match status" value="1"/>
</dbReference>
<dbReference type="GO" id="GO:0006826">
    <property type="term" value="P:iron ion transport"/>
    <property type="evidence" value="ECO:0007669"/>
    <property type="project" value="TreeGrafter"/>
</dbReference>
<feature type="transmembrane region" description="Helical" evidence="9">
    <location>
        <begin position="171"/>
        <end position="189"/>
    </location>
</feature>
<organism evidence="11 12">
    <name type="scientific">Beauveria bassiana</name>
    <name type="common">White muscardine disease fungus</name>
    <name type="synonym">Tritirachium shiotae</name>
    <dbReference type="NCBI Taxonomy" id="176275"/>
    <lineage>
        <taxon>Eukaryota</taxon>
        <taxon>Fungi</taxon>
        <taxon>Dikarya</taxon>
        <taxon>Ascomycota</taxon>
        <taxon>Pezizomycotina</taxon>
        <taxon>Sordariomycetes</taxon>
        <taxon>Hypocreomycetidae</taxon>
        <taxon>Hypocreales</taxon>
        <taxon>Cordycipitaceae</taxon>
        <taxon>Beauveria</taxon>
    </lineage>
</organism>
<dbReference type="PANTHER" id="PTHR32361">
    <property type="entry name" value="FERRIC/CUPRIC REDUCTASE TRANSMEMBRANE COMPONENT"/>
    <property type="match status" value="1"/>
</dbReference>
<proteinExistence type="inferred from homology"/>
<dbReference type="InterPro" id="IPR013121">
    <property type="entry name" value="Fe_red_NAD-bd_6"/>
</dbReference>
<keyword evidence="4" id="KW-0813">Transport</keyword>
<evidence type="ECO:0000256" key="4">
    <source>
        <dbReference type="ARBA" id="ARBA00022448"/>
    </source>
</evidence>
<evidence type="ECO:0000256" key="5">
    <source>
        <dbReference type="ARBA" id="ARBA00022475"/>
    </source>
</evidence>
<evidence type="ECO:0000313" key="12">
    <source>
        <dbReference type="Proteomes" id="UP000237441"/>
    </source>
</evidence>
<evidence type="ECO:0000256" key="9">
    <source>
        <dbReference type="SAM" id="Phobius"/>
    </source>
</evidence>
<dbReference type="InterPro" id="IPR051410">
    <property type="entry name" value="Ferric/Cupric_Reductase"/>
</dbReference>
<evidence type="ECO:0000256" key="7">
    <source>
        <dbReference type="ARBA" id="ARBA00023002"/>
    </source>
</evidence>
<feature type="transmembrane region" description="Helical" evidence="9">
    <location>
        <begin position="108"/>
        <end position="127"/>
    </location>
</feature>
<comment type="catalytic activity">
    <reaction evidence="8">
        <text>2 a Fe(II)-siderophore + NADP(+) + H(+) = 2 a Fe(III)-siderophore + NADPH</text>
        <dbReference type="Rhea" id="RHEA:28795"/>
        <dbReference type="Rhea" id="RHEA-COMP:11342"/>
        <dbReference type="Rhea" id="RHEA-COMP:11344"/>
        <dbReference type="ChEBI" id="CHEBI:15378"/>
        <dbReference type="ChEBI" id="CHEBI:29033"/>
        <dbReference type="ChEBI" id="CHEBI:29034"/>
        <dbReference type="ChEBI" id="CHEBI:57783"/>
        <dbReference type="ChEBI" id="CHEBI:58349"/>
        <dbReference type="EC" id="1.16.1.9"/>
    </reaction>
</comment>
<keyword evidence="5" id="KW-1003">Cell membrane</keyword>
<keyword evidence="7" id="KW-0560">Oxidoreductase</keyword>
<dbReference type="GO" id="GO:0052851">
    <property type="term" value="F:ferric-chelate reductase (NADPH) activity"/>
    <property type="evidence" value="ECO:0007669"/>
    <property type="project" value="UniProtKB-EC"/>
</dbReference>
<feature type="domain" description="FAD-binding FR-type" evidence="10">
    <location>
        <begin position="245"/>
        <end position="353"/>
    </location>
</feature>
<dbReference type="InterPro" id="IPR013112">
    <property type="entry name" value="FAD-bd_8"/>
</dbReference>
<gene>
    <name evidence="11" type="ORF">BB8028_0009g01950</name>
</gene>
<sequence>MYESTLLYSIAFGAFFGLLALRRPVCLLVHAFCPPASRLLLSPFSVVGRYFSDNLVYPTVIHRRDFVERWSCADSLLLFAYVVATGVCVVIPLSGIDQVVTRTGTLSIINLLFCFSGPCLSMLADVLNLSLHSCRRLHASLGTLAVVLAMLHAILAGATTGKLNLQMPKDTFALVSILILCTQFMPLLLRNARYEAALRLHQTLAFALPYALWRHIRSGKLFPSLYICIGGALFLTSAIISLGSVLYRNSAGLSLAQISFVNGTTQIRLRLSRPLKVRAGQYINLWVPSVSLWSFAQVHPFVIMSWSQKPQEHLDLFIEPRRGFTKDLLTLAEHGPTTSMAWFSGPHGKPLHISRYENVVMLATESGIAAHLPYLKKLVHHQRSHETPVRRVHLIWQMERRDGGIAAQKLLTEALAEDKLNGQHNLRISIHITGESIEEVDFGSRATVYQGPMPLADILCSERRQRRRGSRTVIAVSMCGSMRDTLVEVMRRNRYRGMDVRYAEYQP</sequence>
<keyword evidence="6" id="KW-0249">Electron transport</keyword>
<evidence type="ECO:0000256" key="2">
    <source>
        <dbReference type="ARBA" id="ARBA00006278"/>
    </source>
</evidence>
<dbReference type="CDD" id="cd06186">
    <property type="entry name" value="NOX_Duox_like_FAD_NADP"/>
    <property type="match status" value="1"/>
</dbReference>
<evidence type="ECO:0000313" key="11">
    <source>
        <dbReference type="EMBL" id="PQK18001.1"/>
    </source>
</evidence>
<evidence type="ECO:0000259" key="10">
    <source>
        <dbReference type="PROSITE" id="PS51384"/>
    </source>
</evidence>
<accession>A0A2S7YP82</accession>
<feature type="transmembrane region" description="Helical" evidence="9">
    <location>
        <begin position="6"/>
        <end position="21"/>
    </location>
</feature>
<dbReference type="SUPFAM" id="SSF52343">
    <property type="entry name" value="Ferredoxin reductase-like, C-terminal NADP-linked domain"/>
    <property type="match status" value="1"/>
</dbReference>
<dbReference type="AlphaFoldDB" id="A0A2S7YP82"/>
<feature type="transmembrane region" description="Helical" evidence="9">
    <location>
        <begin position="139"/>
        <end position="159"/>
    </location>
</feature>
<dbReference type="Gene3D" id="2.40.30.10">
    <property type="entry name" value="Translation factors"/>
    <property type="match status" value="1"/>
</dbReference>
<dbReference type="InterPro" id="IPR017938">
    <property type="entry name" value="Riboflavin_synthase-like_b-brl"/>
</dbReference>
<dbReference type="Gene3D" id="3.40.50.80">
    <property type="entry name" value="Nucleotide-binding domain of ferredoxin-NADP reductase (FNR) module"/>
    <property type="match status" value="1"/>
</dbReference>
<dbReference type="Proteomes" id="UP000237441">
    <property type="component" value="Unassembled WGS sequence"/>
</dbReference>
<dbReference type="GO" id="GO:0015677">
    <property type="term" value="P:copper ion import"/>
    <property type="evidence" value="ECO:0007669"/>
    <property type="project" value="TreeGrafter"/>
</dbReference>
<dbReference type="InterPro" id="IPR017927">
    <property type="entry name" value="FAD-bd_FR_type"/>
</dbReference>
<dbReference type="SUPFAM" id="SSF63380">
    <property type="entry name" value="Riboflavin synthase domain-like"/>
    <property type="match status" value="1"/>
</dbReference>
<dbReference type="OrthoDB" id="4494341at2759"/>
<evidence type="ECO:0000256" key="1">
    <source>
        <dbReference type="ARBA" id="ARBA00004651"/>
    </source>
</evidence>
<comment type="subcellular location">
    <subcellularLocation>
        <location evidence="1">Cell membrane</location>
        <topology evidence="1">Multi-pass membrane protein</topology>
    </subcellularLocation>
</comment>
<keyword evidence="9" id="KW-0472">Membrane</keyword>
<protein>
    <recommendedName>
        <fullName evidence="3">ferric-chelate reductase (NADPH)</fullName>
        <ecNumber evidence="3">1.16.1.9</ecNumber>
    </recommendedName>
</protein>
<evidence type="ECO:0000256" key="6">
    <source>
        <dbReference type="ARBA" id="ARBA00022982"/>
    </source>
</evidence>
<dbReference type="PROSITE" id="PS51384">
    <property type="entry name" value="FAD_FR"/>
    <property type="match status" value="1"/>
</dbReference>
<dbReference type="EC" id="1.16.1.9" evidence="3"/>
<dbReference type="InterPro" id="IPR039261">
    <property type="entry name" value="FNR_nucleotide-bd"/>
</dbReference>
<evidence type="ECO:0000256" key="3">
    <source>
        <dbReference type="ARBA" id="ARBA00012668"/>
    </source>
</evidence>
<dbReference type="GO" id="GO:0005886">
    <property type="term" value="C:plasma membrane"/>
    <property type="evidence" value="ECO:0007669"/>
    <property type="project" value="UniProtKB-SubCell"/>
</dbReference>
<dbReference type="Pfam" id="PF08030">
    <property type="entry name" value="NAD_binding_6"/>
    <property type="match status" value="1"/>
</dbReference>
<comment type="similarity">
    <text evidence="2">Belongs to the ferric reductase (FRE) family.</text>
</comment>
<name>A0A2S7YP82_BEABA</name>